<gene>
    <name evidence="3" type="ORF">WG929_12245</name>
</gene>
<protein>
    <submittedName>
        <fullName evidence="3">DUF3365 domain-containing protein</fullName>
    </submittedName>
</protein>
<dbReference type="RefSeq" id="WP_416206259.1">
    <property type="nucleotide sequence ID" value="NZ_JBBKTX010000014.1"/>
</dbReference>
<keyword evidence="1" id="KW-0732">Signal</keyword>
<evidence type="ECO:0000256" key="1">
    <source>
        <dbReference type="SAM" id="SignalP"/>
    </source>
</evidence>
<name>A0ABW8NJN3_9GAMM</name>
<keyword evidence="4" id="KW-1185">Reference proteome</keyword>
<dbReference type="Pfam" id="PF11845">
    <property type="entry name" value="Tll0287-like"/>
    <property type="match status" value="1"/>
</dbReference>
<evidence type="ECO:0000313" key="3">
    <source>
        <dbReference type="EMBL" id="MFK4753184.1"/>
    </source>
</evidence>
<evidence type="ECO:0000259" key="2">
    <source>
        <dbReference type="Pfam" id="PF11845"/>
    </source>
</evidence>
<feature type="chain" id="PRO_5045970595" evidence="1">
    <location>
        <begin position="26"/>
        <end position="191"/>
    </location>
</feature>
<evidence type="ECO:0000313" key="4">
    <source>
        <dbReference type="Proteomes" id="UP001620597"/>
    </source>
</evidence>
<accession>A0ABW8NJN3</accession>
<reference evidence="3 4" key="1">
    <citation type="submission" date="2024-03" db="EMBL/GenBank/DDBJ databases">
        <title>High-quality draft genome sequence of Oceanobacter sp. wDCs-4.</title>
        <authorList>
            <person name="Dong C."/>
        </authorList>
    </citation>
    <scope>NUCLEOTIDE SEQUENCE [LARGE SCALE GENOMIC DNA]</scope>
    <source>
        <strain evidence="4">wDCs-4</strain>
    </source>
</reference>
<dbReference type="InterPro" id="IPR021796">
    <property type="entry name" value="Tll0287-like_dom"/>
</dbReference>
<feature type="domain" description="Tll0287-like" evidence="2">
    <location>
        <begin position="36"/>
        <end position="185"/>
    </location>
</feature>
<organism evidence="3 4">
    <name type="scientific">Oceanobacter antarcticus</name>
    <dbReference type="NCBI Taxonomy" id="3133425"/>
    <lineage>
        <taxon>Bacteria</taxon>
        <taxon>Pseudomonadati</taxon>
        <taxon>Pseudomonadota</taxon>
        <taxon>Gammaproteobacteria</taxon>
        <taxon>Oceanospirillales</taxon>
        <taxon>Oceanospirillaceae</taxon>
        <taxon>Oceanobacter</taxon>
    </lineage>
</organism>
<dbReference type="EMBL" id="JBBKTX010000014">
    <property type="protein sequence ID" value="MFK4753184.1"/>
    <property type="molecule type" value="Genomic_DNA"/>
</dbReference>
<dbReference type="Proteomes" id="UP001620597">
    <property type="component" value="Unassembled WGS sequence"/>
</dbReference>
<feature type="signal peptide" evidence="1">
    <location>
        <begin position="1"/>
        <end position="25"/>
    </location>
</feature>
<proteinExistence type="predicted"/>
<sequence>MKKLLTLVCVLGGSFGSLTSATVKAEQLDDASLRIAARQQAMTFGKQLKQTVQQGMKAGGPTAAIHLCNTQAPAIAAANSQGDWTVGRTSLQLRNPANAPDAWELATLKSFDQRLAAGEPPAALEASMLENGEYRYMKAIPTGALCLNCHGSALAEPVKTRLSELYPADQAVGYQVGQLRGAFTLRKTLAD</sequence>
<comment type="caution">
    <text evidence="3">The sequence shown here is derived from an EMBL/GenBank/DDBJ whole genome shotgun (WGS) entry which is preliminary data.</text>
</comment>